<dbReference type="InterPro" id="IPR018644">
    <property type="entry name" value="DUF2071"/>
</dbReference>
<sequence>MECLRYQSHRPYPMERGQPLWRQRWHDLAFFHWPVDAKVLEQWVPEGVRLDLHDGCAWVSVVPFRMEDVMLRSLPAIPGVSAFPELNLRTYVERDGKPGVWFFSLDADQRLAVWAARRFFHLPYFKADMRCQETEDGGIRYRSKREFDGAMFEATYRGIEGSKVELCSGGLEYWLTERYCLYAADADGRLYRGEVHHQQWPLQEVDYHITVNHLGDRWGIPLEGEPHYAQFSRELEVAVWPLQPL</sequence>
<evidence type="ECO:0000313" key="1">
    <source>
        <dbReference type="EMBL" id="MFD2157962.1"/>
    </source>
</evidence>
<evidence type="ECO:0000313" key="2">
    <source>
        <dbReference type="Proteomes" id="UP001597389"/>
    </source>
</evidence>
<dbReference type="PANTHER" id="PTHR39186">
    <property type="entry name" value="DUF2071 FAMILY PROTEIN"/>
    <property type="match status" value="1"/>
</dbReference>
<dbReference type="PANTHER" id="PTHR39186:SF1">
    <property type="entry name" value="DUF2071 DOMAIN-CONTAINING PROTEIN"/>
    <property type="match status" value="1"/>
</dbReference>
<dbReference type="InterPro" id="IPR023375">
    <property type="entry name" value="ADC_dom_sf"/>
</dbReference>
<dbReference type="EMBL" id="JBHUJB010000015">
    <property type="protein sequence ID" value="MFD2157962.1"/>
    <property type="molecule type" value="Genomic_DNA"/>
</dbReference>
<reference evidence="2" key="1">
    <citation type="journal article" date="2019" name="Int. J. Syst. Evol. Microbiol.">
        <title>The Global Catalogue of Microorganisms (GCM) 10K type strain sequencing project: providing services to taxonomists for standard genome sequencing and annotation.</title>
        <authorList>
            <consortium name="The Broad Institute Genomics Platform"/>
            <consortium name="The Broad Institute Genome Sequencing Center for Infectious Disease"/>
            <person name="Wu L."/>
            <person name="Ma J."/>
        </authorList>
    </citation>
    <scope>NUCLEOTIDE SEQUENCE [LARGE SCALE GENOMIC DNA]</scope>
    <source>
        <strain evidence="2">CCUG 57942</strain>
    </source>
</reference>
<keyword evidence="2" id="KW-1185">Reference proteome</keyword>
<gene>
    <name evidence="1" type="ORF">ACFSW8_03510</name>
</gene>
<protein>
    <submittedName>
        <fullName evidence="1">YqjF family protein</fullName>
    </submittedName>
</protein>
<proteinExistence type="predicted"/>
<dbReference type="Pfam" id="PF09844">
    <property type="entry name" value="DUF2071"/>
    <property type="match status" value="1"/>
</dbReference>
<dbReference type="Proteomes" id="UP001597389">
    <property type="component" value="Unassembled WGS sequence"/>
</dbReference>
<accession>A0ABW4Z8G3</accession>
<comment type="caution">
    <text evidence="1">The sequence shown here is derived from an EMBL/GenBank/DDBJ whole genome shotgun (WGS) entry which is preliminary data.</text>
</comment>
<name>A0ABW4Z8G3_9BACT</name>
<dbReference type="Gene3D" id="2.40.400.10">
    <property type="entry name" value="Acetoacetate decarboxylase-like"/>
    <property type="match status" value="1"/>
</dbReference>
<dbReference type="SUPFAM" id="SSF160104">
    <property type="entry name" value="Acetoacetate decarboxylase-like"/>
    <property type="match status" value="1"/>
</dbReference>
<organism evidence="1 2">
    <name type="scientific">Rubritalea tangerina</name>
    <dbReference type="NCBI Taxonomy" id="430798"/>
    <lineage>
        <taxon>Bacteria</taxon>
        <taxon>Pseudomonadati</taxon>
        <taxon>Verrucomicrobiota</taxon>
        <taxon>Verrucomicrobiia</taxon>
        <taxon>Verrucomicrobiales</taxon>
        <taxon>Rubritaleaceae</taxon>
        <taxon>Rubritalea</taxon>
    </lineage>
</organism>